<name>A0A8D8SII1_9HEMI</name>
<feature type="coiled-coil region" evidence="1">
    <location>
        <begin position="990"/>
        <end position="1338"/>
    </location>
</feature>
<evidence type="ECO:0000256" key="1">
    <source>
        <dbReference type="SAM" id="Coils"/>
    </source>
</evidence>
<dbReference type="PANTHER" id="PTHR19327:SF0">
    <property type="entry name" value="GOLGIN SUBFAMILY A MEMBER 4"/>
    <property type="match status" value="1"/>
</dbReference>
<dbReference type="GO" id="GO:0048193">
    <property type="term" value="P:Golgi vesicle transport"/>
    <property type="evidence" value="ECO:0007669"/>
    <property type="project" value="TreeGrafter"/>
</dbReference>
<feature type="domain" description="GRIP" evidence="3">
    <location>
        <begin position="1843"/>
        <end position="1890"/>
    </location>
</feature>
<feature type="coiled-coil region" evidence="1">
    <location>
        <begin position="1625"/>
        <end position="1699"/>
    </location>
</feature>
<feature type="coiled-coil region" evidence="1">
    <location>
        <begin position="622"/>
        <end position="747"/>
    </location>
</feature>
<dbReference type="Pfam" id="PF01465">
    <property type="entry name" value="GRIP"/>
    <property type="match status" value="1"/>
</dbReference>
<feature type="compositionally biased region" description="Acidic residues" evidence="2">
    <location>
        <begin position="1818"/>
        <end position="1832"/>
    </location>
</feature>
<proteinExistence type="predicted"/>
<evidence type="ECO:0000313" key="4">
    <source>
        <dbReference type="EMBL" id="CAG6666897.1"/>
    </source>
</evidence>
<feature type="coiled-coil region" evidence="1">
    <location>
        <begin position="262"/>
        <end position="577"/>
    </location>
</feature>
<protein>
    <submittedName>
        <fullName evidence="4">Golgin subfamily A member 4</fullName>
    </submittedName>
</protein>
<dbReference type="SUPFAM" id="SSF101283">
    <property type="entry name" value="GRIP domain"/>
    <property type="match status" value="1"/>
</dbReference>
<dbReference type="SMART" id="SM00755">
    <property type="entry name" value="Grip"/>
    <property type="match status" value="1"/>
</dbReference>
<feature type="compositionally biased region" description="Basic and acidic residues" evidence="2">
    <location>
        <begin position="44"/>
        <end position="57"/>
    </location>
</feature>
<sequence>MFKKLKDKITEEVKSAPRNLFQPSVQQPLQAVTPQTSNESFSSDLDKSSSDINKSFEHAASPEPGGFTSIDLRSPPDTRKSSLIFPVESPPYLQSDLESASEVESSLCSSQRLGHITKESLYSSYQQVHSKYQKYKGRYVEMSKAYKKLEAVMGESQDKILRKNAELKEQCQLEQKAKAHLEEMLRNDLEEKDHIINTLNTKINLLKGSEESIATKESGFDEMSKTKTEDYSHSLIELNDSNVSSHGVKNNAVEGKSRLEDIEALRSKLTAAEQKISEHENSMKQLEETLEVIKQKENSSSAQLLALRTELQEKTNEINQLKEKQDVEKVTLAENKINFHKELESKDILMAELKIQIGQLNEEKLRLKDQMSNMEADWKEKETVTRKKLEAVELLRQELQKKMEIETSLHVNLEAKDKECLKLKQKLTTTEQQNLELKQMFEATEKECSEFKHKCEATEKEALEYKQKLEAREVKCSDIKQKLEVSERECLESKHKMEELENTLETLRTSNDEMIRNLERELSTASSDNCIEQELNQLRDKMKRLEEQSDSELRELKSLHQKDIEEEKSKYNELIKQIGNSLKSKENEIVRTLEEKDKTIYKLNIKLQTLHDKFSVDKTKAETILKNEISKLKEKLNAVNEENVDFKKVTEKLENSLKEKDQTISEMTNEREEMNVQKELKEKTDSIINTLQENIKLLKKEKDEANATNQANIEDLKITNSNLHQELVSLNAKQAEVNEKYQALVEKCKLLETIQVSLNETIEELTSGKETGNNEVAKLKSKMLETFEENKKLKDQLTSIESERLKDAALVEKHKQTINNLKGDISTLETNVSQTLPRELESKTKKVTQLEHELERVKTQLARVESALDDKNEQEKVLTKKLTELLPELEKLQAIIDAKTSENNKLKNEWNQKDTLLKSIAKKLIYVYGELKSTKDLHRNICDTLKNMDDPRSKLKEIDNVLEQIKSNARHNIVNLNEGLKKEEEFKIQLSNVYALNEELKEKINELTKEKENNEIKQEGYIKKIEHYENILNEKKNEFNTQQDLEHQYKANIEQLELDNANLVKRISELKKEYEVKIEESQQKIKQVLEELNSKIYIENKLKKDLENMKTINQEQEEKVRTLVITEIKANFNEEKKKLELTIENLNANMKKCKRDLKLGLEEKEKLRITVESKEKEISLLQEHKKEIQDKYSTDSERLGMLVTENETLCKEKDLLQEKHDQLSNQITTLRESYSKSKESMEKINLLTKENGQLLLEKEELSKSVATLQKKVEENSLSQNLELKQLQDELVNYKELYDELNSKLTEHVDKISTLGKEKSELFSEKENIRVSLAKLQDEIDNKILLQNQTSAQLSESHDEVKKLKDLNTDLSLKSKDFLEQINKLTRDHDELALEKDRLGNLVTKLQGEIEENKVSVQNSSQMSELQNEVASCKNLNMELKNSRDKFRASVDKLANYLKVPLIRPNPASSNQIDIDMDVVIEKFKTLQVQVKNKEKNDSDFFMLTLEDELKKERILNKSLEKDLKIEKEKQLKVLESNNKHEENLNNLNMKQLQTSCSKVKNEFRDLREFSIEQLDEFTKEFINMKMNLIQGVINCNGSSISNSLIQNDSSANSEALKKTLNEEHKAQIRRLVSEFKQELAAKEEEVRSLEGKQFDRRDAEEFYINNELKRSIMNLEEENQTLGNSLEELTLQIKQMKTDHSVQVSKLVLKNNEDMKALETKWKEWMRNKLDDKEEKFKEEIDALSNEWQLERKEIFEVDTMSPIANNEELESRQEKDSNIHKNLAKLTLELSQVKKQHKEEVKELRRLLNLGNQSQVGEEESTSECEGEGGGDEQKGGKGKDQLGSCLELEYLRNVLFEYMMGKEPLVLARVLAAIVKFDPEHTVKVLQREEQKMSMVSQLSHTYMKFS</sequence>
<feature type="compositionally biased region" description="Polar residues" evidence="2">
    <location>
        <begin position="21"/>
        <end position="36"/>
    </location>
</feature>
<keyword evidence="1" id="KW-0175">Coiled coil</keyword>
<feature type="coiled-coil region" evidence="1">
    <location>
        <begin position="1381"/>
        <end position="1445"/>
    </location>
</feature>
<feature type="coiled-coil region" evidence="1">
    <location>
        <begin position="776"/>
        <end position="909"/>
    </location>
</feature>
<dbReference type="PANTHER" id="PTHR19327">
    <property type="entry name" value="GOLGIN"/>
    <property type="match status" value="1"/>
</dbReference>
<feature type="region of interest" description="Disordered" evidence="2">
    <location>
        <begin position="1813"/>
        <end position="1841"/>
    </location>
</feature>
<organism evidence="4">
    <name type="scientific">Cacopsylla melanoneura</name>
    <dbReference type="NCBI Taxonomy" id="428564"/>
    <lineage>
        <taxon>Eukaryota</taxon>
        <taxon>Metazoa</taxon>
        <taxon>Ecdysozoa</taxon>
        <taxon>Arthropoda</taxon>
        <taxon>Hexapoda</taxon>
        <taxon>Insecta</taxon>
        <taxon>Pterygota</taxon>
        <taxon>Neoptera</taxon>
        <taxon>Paraneoptera</taxon>
        <taxon>Hemiptera</taxon>
        <taxon>Sternorrhyncha</taxon>
        <taxon>Psylloidea</taxon>
        <taxon>Psyllidae</taxon>
        <taxon>Psyllinae</taxon>
        <taxon>Cacopsylla</taxon>
    </lineage>
</organism>
<dbReference type="Gene3D" id="1.10.287.1490">
    <property type="match status" value="1"/>
</dbReference>
<dbReference type="GO" id="GO:0031267">
    <property type="term" value="F:small GTPase binding"/>
    <property type="evidence" value="ECO:0007669"/>
    <property type="project" value="TreeGrafter"/>
</dbReference>
<dbReference type="EMBL" id="HBUF01215291">
    <property type="protein sequence ID" value="CAG6666897.1"/>
    <property type="molecule type" value="Transcribed_RNA"/>
</dbReference>
<feature type="coiled-coil region" evidence="1">
    <location>
        <begin position="1502"/>
        <end position="1544"/>
    </location>
</feature>
<dbReference type="PROSITE" id="PS50913">
    <property type="entry name" value="GRIP"/>
    <property type="match status" value="1"/>
</dbReference>
<dbReference type="InterPro" id="IPR000237">
    <property type="entry name" value="GRIP_dom"/>
</dbReference>
<dbReference type="Gene3D" id="1.10.220.60">
    <property type="entry name" value="GRIP domain"/>
    <property type="match status" value="1"/>
</dbReference>
<dbReference type="GO" id="GO:0005794">
    <property type="term" value="C:Golgi apparatus"/>
    <property type="evidence" value="ECO:0007669"/>
    <property type="project" value="TreeGrafter"/>
</dbReference>
<feature type="region of interest" description="Disordered" evidence="2">
    <location>
        <begin position="1"/>
        <end position="74"/>
    </location>
</feature>
<evidence type="ECO:0000256" key="2">
    <source>
        <dbReference type="SAM" id="MobiDB-lite"/>
    </source>
</evidence>
<reference evidence="4" key="1">
    <citation type="submission" date="2021-05" db="EMBL/GenBank/DDBJ databases">
        <authorList>
            <person name="Alioto T."/>
            <person name="Alioto T."/>
            <person name="Gomez Garrido J."/>
        </authorList>
    </citation>
    <scope>NUCLEOTIDE SEQUENCE</scope>
</reference>
<evidence type="ECO:0000259" key="3">
    <source>
        <dbReference type="PROSITE" id="PS50913"/>
    </source>
</evidence>
<accession>A0A8D8SII1</accession>